<dbReference type="InterPro" id="IPR021352">
    <property type="entry name" value="DUF2971"/>
</dbReference>
<dbReference type="Pfam" id="PF11185">
    <property type="entry name" value="DUF2971"/>
    <property type="match status" value="1"/>
</dbReference>
<keyword evidence="2" id="KW-1185">Reference proteome</keyword>
<protein>
    <submittedName>
        <fullName evidence="1">DUF2971 domain-containing protein</fullName>
    </submittedName>
</protein>
<evidence type="ECO:0000313" key="1">
    <source>
        <dbReference type="EMBL" id="RMH88167.1"/>
    </source>
</evidence>
<organism evidence="1 2">
    <name type="scientific">Stutzerimonas zhaodongensis</name>
    <dbReference type="NCBI Taxonomy" id="1176257"/>
    <lineage>
        <taxon>Bacteria</taxon>
        <taxon>Pseudomonadati</taxon>
        <taxon>Pseudomonadota</taxon>
        <taxon>Gammaproteobacteria</taxon>
        <taxon>Pseudomonadales</taxon>
        <taxon>Pseudomonadaceae</taxon>
        <taxon>Stutzerimonas</taxon>
    </lineage>
</organism>
<evidence type="ECO:0000313" key="2">
    <source>
        <dbReference type="Proteomes" id="UP000269774"/>
    </source>
</evidence>
<dbReference type="OrthoDB" id="8550178at2"/>
<name>A0A3M2HPJ9_9GAMM</name>
<sequence>MASLFHYTDLNAVMSILQNLKLRATSIQYLNDSEEYRNGFQLISEHIKSSLEHDPDKNFGCYSNREGALQFLKSYVADDMEMWCSIRDFFFVTSFSRSPDQLSQWRGYGSYCLEFDEATLGKYLPLYSCIYDDEVKQSTASATVESVVTEIIREAKSEELEAVHWNTSYRMLKNPTIYKHSGFSEESEVRAVLECHSDFIRENILYRIRGDMLVPYVEMPIGAECIKSITVGPMRYQDLAAASLQEHLYKWAADHSSSEMLSARKVHLSRIPYRAN</sequence>
<dbReference type="AlphaFoldDB" id="A0A3M2HPJ9"/>
<proteinExistence type="predicted"/>
<gene>
    <name evidence="1" type="ORF">EA797_18275</name>
</gene>
<dbReference type="Proteomes" id="UP000269774">
    <property type="component" value="Unassembled WGS sequence"/>
</dbReference>
<comment type="caution">
    <text evidence="1">The sequence shown here is derived from an EMBL/GenBank/DDBJ whole genome shotgun (WGS) entry which is preliminary data.</text>
</comment>
<dbReference type="EMBL" id="RFFM01000006">
    <property type="protein sequence ID" value="RMH88167.1"/>
    <property type="molecule type" value="Genomic_DNA"/>
</dbReference>
<dbReference type="RefSeq" id="WP_122167821.1">
    <property type="nucleotide sequence ID" value="NZ_CP180504.1"/>
</dbReference>
<reference evidence="1 2" key="1">
    <citation type="submission" date="2018-10" db="EMBL/GenBank/DDBJ databases">
        <title>Pseudomonas zhaodongensis NEAU-ST5-21(T) genome.</title>
        <authorList>
            <person name="Peng J."/>
            <person name="Liu Z.-P."/>
        </authorList>
    </citation>
    <scope>NUCLEOTIDE SEQUENCE [LARGE SCALE GENOMIC DNA]</scope>
    <source>
        <strain evidence="1 2">NEAU-ST5-21</strain>
    </source>
</reference>
<accession>A0A3M2HPJ9</accession>